<feature type="compositionally biased region" description="Basic and acidic residues" evidence="1">
    <location>
        <begin position="268"/>
        <end position="283"/>
    </location>
</feature>
<dbReference type="EMBL" id="JAEAOA010002074">
    <property type="protein sequence ID" value="KAK3578426.1"/>
    <property type="molecule type" value="Genomic_DNA"/>
</dbReference>
<evidence type="ECO:0000313" key="3">
    <source>
        <dbReference type="Proteomes" id="UP001195483"/>
    </source>
</evidence>
<protein>
    <submittedName>
        <fullName evidence="2">Uncharacterized protein</fullName>
    </submittedName>
</protein>
<gene>
    <name evidence="2" type="ORF">CHS0354_035630</name>
</gene>
<accession>A0AAE0RRP0</accession>
<keyword evidence="3" id="KW-1185">Reference proteome</keyword>
<evidence type="ECO:0000256" key="1">
    <source>
        <dbReference type="SAM" id="MobiDB-lite"/>
    </source>
</evidence>
<dbReference type="AlphaFoldDB" id="A0AAE0RRP0"/>
<reference evidence="2" key="1">
    <citation type="journal article" date="2021" name="Genome Biol. Evol.">
        <title>A High-Quality Reference Genome for a Parasitic Bivalve with Doubly Uniparental Inheritance (Bivalvia: Unionida).</title>
        <authorList>
            <person name="Smith C.H."/>
        </authorList>
    </citation>
    <scope>NUCLEOTIDE SEQUENCE</scope>
    <source>
        <strain evidence="2">CHS0354</strain>
    </source>
</reference>
<reference evidence="2" key="3">
    <citation type="submission" date="2023-05" db="EMBL/GenBank/DDBJ databases">
        <authorList>
            <person name="Smith C.H."/>
        </authorList>
    </citation>
    <scope>NUCLEOTIDE SEQUENCE</scope>
    <source>
        <strain evidence="2">CHS0354</strain>
        <tissue evidence="2">Mantle</tissue>
    </source>
</reference>
<evidence type="ECO:0000313" key="2">
    <source>
        <dbReference type="EMBL" id="KAK3578426.1"/>
    </source>
</evidence>
<organism evidence="2 3">
    <name type="scientific">Potamilus streckersoni</name>
    <dbReference type="NCBI Taxonomy" id="2493646"/>
    <lineage>
        <taxon>Eukaryota</taxon>
        <taxon>Metazoa</taxon>
        <taxon>Spiralia</taxon>
        <taxon>Lophotrochozoa</taxon>
        <taxon>Mollusca</taxon>
        <taxon>Bivalvia</taxon>
        <taxon>Autobranchia</taxon>
        <taxon>Heteroconchia</taxon>
        <taxon>Palaeoheterodonta</taxon>
        <taxon>Unionida</taxon>
        <taxon>Unionoidea</taxon>
        <taxon>Unionidae</taxon>
        <taxon>Ambleminae</taxon>
        <taxon>Lampsilini</taxon>
        <taxon>Potamilus</taxon>
    </lineage>
</organism>
<name>A0AAE0RRP0_9BIVA</name>
<feature type="region of interest" description="Disordered" evidence="1">
    <location>
        <begin position="231"/>
        <end position="305"/>
    </location>
</feature>
<sequence>MSDNSKFDEMFNDVKTKEEFCEWAWKGTTGGNININKLAEILNTSMHRSHNYVRIERFRPHIYGVALKHKFDKKWQFVKIGYTHVDTSVCKSRMTKIEDDINKVYGNDKGKTMFVLAIDPVETKSFTEVEKTFRQKMGIPVQKKLAKKLCLPVSSEWVMTTTAFNKKFVDDIKSVVDKRNAHTGLMQNKFEKRINLPLHLNPPENINNGETVQICFINEEICLKDSGISCSPEASVKSTKKETNQGGESSLEKESDSSDSPETSGKQTKKETKQGESYLKNEIDSSESPETSGKQAKALKETKTG</sequence>
<dbReference type="Proteomes" id="UP001195483">
    <property type="component" value="Unassembled WGS sequence"/>
</dbReference>
<comment type="caution">
    <text evidence="2">The sequence shown here is derived from an EMBL/GenBank/DDBJ whole genome shotgun (WGS) entry which is preliminary data.</text>
</comment>
<reference evidence="2" key="2">
    <citation type="journal article" date="2021" name="Genome Biol. Evol.">
        <title>Developing a high-quality reference genome for a parasitic bivalve with doubly uniparental inheritance (Bivalvia: Unionida).</title>
        <authorList>
            <person name="Smith C.H."/>
        </authorList>
    </citation>
    <scope>NUCLEOTIDE SEQUENCE</scope>
    <source>
        <strain evidence="2">CHS0354</strain>
        <tissue evidence="2">Mantle</tissue>
    </source>
</reference>
<proteinExistence type="predicted"/>